<reference evidence="4" key="1">
    <citation type="submission" date="2021-02" db="EMBL/GenBank/DDBJ databases">
        <authorList>
            <person name="Nowell W R."/>
        </authorList>
    </citation>
    <scope>NUCLEOTIDE SEQUENCE</scope>
</reference>
<dbReference type="InterPro" id="IPR052769">
    <property type="entry name" value="TPR_domain_protein"/>
</dbReference>
<evidence type="ECO:0000313" key="4">
    <source>
        <dbReference type="EMBL" id="CAF4808397.1"/>
    </source>
</evidence>
<evidence type="ECO:0000256" key="3">
    <source>
        <dbReference type="PROSITE-ProRule" id="PRU00339"/>
    </source>
</evidence>
<keyword evidence="5" id="KW-1185">Reference proteome</keyword>
<dbReference type="AlphaFoldDB" id="A0A821PN54"/>
<dbReference type="PROSITE" id="PS50005">
    <property type="entry name" value="TPR"/>
    <property type="match status" value="1"/>
</dbReference>
<name>A0A821PN54_9BILA</name>
<dbReference type="Pfam" id="PF07719">
    <property type="entry name" value="TPR_2"/>
    <property type="match status" value="1"/>
</dbReference>
<dbReference type="EMBL" id="CAJOBP010049943">
    <property type="protein sequence ID" value="CAF4808397.1"/>
    <property type="molecule type" value="Genomic_DNA"/>
</dbReference>
<feature type="repeat" description="TPR" evidence="3">
    <location>
        <begin position="11"/>
        <end position="44"/>
    </location>
</feature>
<organism evidence="4 5">
    <name type="scientific">Rotaria socialis</name>
    <dbReference type="NCBI Taxonomy" id="392032"/>
    <lineage>
        <taxon>Eukaryota</taxon>
        <taxon>Metazoa</taxon>
        <taxon>Spiralia</taxon>
        <taxon>Gnathifera</taxon>
        <taxon>Rotifera</taxon>
        <taxon>Eurotatoria</taxon>
        <taxon>Bdelloidea</taxon>
        <taxon>Philodinida</taxon>
        <taxon>Philodinidae</taxon>
        <taxon>Rotaria</taxon>
    </lineage>
</organism>
<dbReference type="InterPro" id="IPR013105">
    <property type="entry name" value="TPR_2"/>
</dbReference>
<evidence type="ECO:0000256" key="1">
    <source>
        <dbReference type="ARBA" id="ARBA00022737"/>
    </source>
</evidence>
<evidence type="ECO:0008006" key="6">
    <source>
        <dbReference type="Google" id="ProtNLM"/>
    </source>
</evidence>
<dbReference type="PANTHER" id="PTHR46014">
    <property type="entry name" value="TETRATRICOPEPTIDE REPEAT PROTEIN 1"/>
    <property type="match status" value="1"/>
</dbReference>
<dbReference type="Gene3D" id="1.25.40.10">
    <property type="entry name" value="Tetratricopeptide repeat domain"/>
    <property type="match status" value="1"/>
</dbReference>
<evidence type="ECO:0000256" key="2">
    <source>
        <dbReference type="ARBA" id="ARBA00022803"/>
    </source>
</evidence>
<dbReference type="InterPro" id="IPR011990">
    <property type="entry name" value="TPR-like_helical_dom_sf"/>
</dbReference>
<dbReference type="InterPro" id="IPR019734">
    <property type="entry name" value="TPR_rpt"/>
</dbReference>
<sequence>QLNDSIKNDLTKCYSNRAQCNINLEQYDDAIEDATKALEYTPADQKSLYRRANAFERSGKLNQAISDAQRLMAISSKGGSTDEQTYNLLRKLRETAQS</sequence>
<feature type="non-terminal residue" evidence="4">
    <location>
        <position position="1"/>
    </location>
</feature>
<dbReference type="SMART" id="SM00028">
    <property type="entry name" value="TPR"/>
    <property type="match status" value="2"/>
</dbReference>
<gene>
    <name evidence="4" type="ORF">UJA718_LOCUS41614</name>
</gene>
<accession>A0A821PN54</accession>
<comment type="caution">
    <text evidence="4">The sequence shown here is derived from an EMBL/GenBank/DDBJ whole genome shotgun (WGS) entry which is preliminary data.</text>
</comment>
<dbReference type="PANTHER" id="PTHR46014:SF1">
    <property type="entry name" value="TETRATRICOPEPTIDE REPEAT PROTEIN 1"/>
    <property type="match status" value="1"/>
</dbReference>
<keyword evidence="2 3" id="KW-0802">TPR repeat</keyword>
<proteinExistence type="predicted"/>
<dbReference type="SUPFAM" id="SSF48452">
    <property type="entry name" value="TPR-like"/>
    <property type="match status" value="1"/>
</dbReference>
<evidence type="ECO:0000313" key="5">
    <source>
        <dbReference type="Proteomes" id="UP000663873"/>
    </source>
</evidence>
<keyword evidence="1" id="KW-0677">Repeat</keyword>
<protein>
    <recommendedName>
        <fullName evidence="6">Tetratricopeptide repeat protein</fullName>
    </recommendedName>
</protein>
<dbReference type="Proteomes" id="UP000663873">
    <property type="component" value="Unassembled WGS sequence"/>
</dbReference>
<feature type="non-terminal residue" evidence="4">
    <location>
        <position position="98"/>
    </location>
</feature>